<keyword evidence="2" id="KW-1185">Reference proteome</keyword>
<dbReference type="Proteomes" id="UP000095607">
    <property type="component" value="Chromosome"/>
</dbReference>
<name>A0ABM6DZE2_9BURK</name>
<reference evidence="1 2" key="1">
    <citation type="submission" date="2016-09" db="EMBL/GenBank/DDBJ databases">
        <title>Complete genome sequence of Deltia acidovorans CM13 isolated from murine proximal colonic tissue.</title>
        <authorList>
            <person name="Saffarian A."/>
        </authorList>
    </citation>
    <scope>NUCLEOTIDE SEQUENCE [LARGE SCALE GENOMIC DNA]</scope>
    <source>
        <strain evidence="1 2">CM13</strain>
    </source>
</reference>
<organism evidence="1 2">
    <name type="scientific">Delftia tsuruhatensis</name>
    <dbReference type="NCBI Taxonomy" id="180282"/>
    <lineage>
        <taxon>Bacteria</taxon>
        <taxon>Pseudomonadati</taxon>
        <taxon>Pseudomonadota</taxon>
        <taxon>Betaproteobacteria</taxon>
        <taxon>Burkholderiales</taxon>
        <taxon>Comamonadaceae</taxon>
        <taxon>Delftia</taxon>
    </lineage>
</organism>
<evidence type="ECO:0000313" key="2">
    <source>
        <dbReference type="Proteomes" id="UP000095607"/>
    </source>
</evidence>
<accession>A0ABM6DZE2</accession>
<protein>
    <submittedName>
        <fullName evidence="1">Uncharacterized protein</fullName>
    </submittedName>
</protein>
<evidence type="ECO:0000313" key="1">
    <source>
        <dbReference type="EMBL" id="AOV00439.1"/>
    </source>
</evidence>
<sequence>MASWENWMPELVLAAPKAPVPLIHLALNRAARTFLKATRAWQEWLEPTDVTGEAFAEYTFELPQGAELLRLERATLAGRPLEVAKARDLPADPWQQELRGKLYLVTTNLREFTVRTGSTGRLQVYASLMPSLRGNSVPDEVASLYHEAIREGAKAELLATEGTDYYKPDQAGVALAFFQRAMDDATADVWRSNTSRGSRGRASWL</sequence>
<dbReference type="EMBL" id="CP017420">
    <property type="protein sequence ID" value="AOV00439.1"/>
    <property type="molecule type" value="Genomic_DNA"/>
</dbReference>
<gene>
    <name evidence="1" type="ORF">BI380_03225</name>
</gene>
<proteinExistence type="predicted"/>
<dbReference type="RefSeq" id="WP_046238114.1">
    <property type="nucleotide sequence ID" value="NZ_LATT01000013.1"/>
</dbReference>